<sequence length="265" mass="28909">MPSPIYVSLAGSDKANGDFSLLKELAASGESARWSSLKDVQPGERVLIYCQRPHSAIVATAETAAASKVGKRWPYETAIRSVAMLERPITRAEIAKRFPEWKWAKTTRGGTRPPVKVAEWLWNRAGTNDAETDCEVVFKAGAGFGDPVNNRKVEVAAVKFATAQLEAEGYKITSRESEKVGYDLEAKKRGSVLHVEVKGVSGSLVQFPITANEVRCGGSNPTFRLFVVTGATTKSPTLHRFTWPEFVAGFARTPLSFMAKQTTKG</sequence>
<evidence type="ECO:0000259" key="1">
    <source>
        <dbReference type="Pfam" id="PF13020"/>
    </source>
</evidence>
<organism evidence="2 3">
    <name type="scientific">Luteolibacter rhizosphaerae</name>
    <dbReference type="NCBI Taxonomy" id="2989719"/>
    <lineage>
        <taxon>Bacteria</taxon>
        <taxon>Pseudomonadati</taxon>
        <taxon>Verrucomicrobiota</taxon>
        <taxon>Verrucomicrobiia</taxon>
        <taxon>Verrucomicrobiales</taxon>
        <taxon>Verrucomicrobiaceae</taxon>
        <taxon>Luteolibacter</taxon>
    </lineage>
</organism>
<dbReference type="Pfam" id="PF13020">
    <property type="entry name" value="NOV_C"/>
    <property type="match status" value="1"/>
</dbReference>
<gene>
    <name evidence="2" type="ORF">OJ996_05520</name>
</gene>
<dbReference type="EMBL" id="JAPDDR010000002">
    <property type="protein sequence ID" value="MCW1913019.1"/>
    <property type="molecule type" value="Genomic_DNA"/>
</dbReference>
<keyword evidence="3" id="KW-1185">Reference proteome</keyword>
<proteinExistence type="predicted"/>
<feature type="domain" description="Protein NO VEIN C-terminal" evidence="1">
    <location>
        <begin position="154"/>
        <end position="238"/>
    </location>
</feature>
<dbReference type="InterPro" id="IPR024975">
    <property type="entry name" value="NOV_C"/>
</dbReference>
<dbReference type="RefSeq" id="WP_264512028.1">
    <property type="nucleotide sequence ID" value="NZ_JAPDDR010000002.1"/>
</dbReference>
<reference evidence="2" key="1">
    <citation type="submission" date="2022-10" db="EMBL/GenBank/DDBJ databases">
        <title>Luteolibacter sp. GHJ8, whole genome shotgun sequencing project.</title>
        <authorList>
            <person name="Zhao G."/>
            <person name="Shen L."/>
        </authorList>
    </citation>
    <scope>NUCLEOTIDE SEQUENCE</scope>
    <source>
        <strain evidence="2">GHJ8</strain>
    </source>
</reference>
<evidence type="ECO:0000313" key="3">
    <source>
        <dbReference type="Proteomes" id="UP001165653"/>
    </source>
</evidence>
<dbReference type="Proteomes" id="UP001165653">
    <property type="component" value="Unassembled WGS sequence"/>
</dbReference>
<comment type="caution">
    <text evidence="2">The sequence shown here is derived from an EMBL/GenBank/DDBJ whole genome shotgun (WGS) entry which is preliminary data.</text>
</comment>
<accession>A0ABT3G0L1</accession>
<name>A0ABT3G0L1_9BACT</name>
<protein>
    <submittedName>
        <fullName evidence="2">DUF3883 domain-containing protein</fullName>
    </submittedName>
</protein>
<evidence type="ECO:0000313" key="2">
    <source>
        <dbReference type="EMBL" id="MCW1913019.1"/>
    </source>
</evidence>